<reference evidence="1 2" key="1">
    <citation type="submission" date="2013-12" db="EMBL/GenBank/DDBJ databases">
        <title>Comparative genomics of relapsing fever spirochetes.</title>
        <authorList>
            <person name="Schwan T.G."/>
            <person name="Raffel S.J."/>
            <person name="Porcella S.F."/>
        </authorList>
    </citation>
    <scope>NUCLEOTIDE SEQUENCE [LARGE SCALE GENOMIC DNA]</scope>
    <source>
        <strain evidence="1 2">CR2A</strain>
    </source>
</reference>
<dbReference type="EMBL" id="AZIT01000001">
    <property type="protein sequence ID" value="ETZ18917.1"/>
    <property type="molecule type" value="Genomic_DNA"/>
</dbReference>
<sequence>MMNSFYPRVVLNRIESSEEIAMCENLINVVKNNINIPVEFIGFIPFAKSFRASVNSRIPFVDF</sequence>
<keyword evidence="1" id="KW-0547">Nucleotide-binding</keyword>
<dbReference type="PATRIC" id="fig|1432657.3.peg.880"/>
<keyword evidence="1" id="KW-0067">ATP-binding</keyword>
<dbReference type="Proteomes" id="UP000019148">
    <property type="component" value="Unassembled WGS sequence"/>
</dbReference>
<accession>W6TIJ6</accession>
<evidence type="ECO:0000313" key="2">
    <source>
        <dbReference type="Proteomes" id="UP000019148"/>
    </source>
</evidence>
<name>W6TIJ6_9SPIR</name>
<gene>
    <name evidence="1" type="ORF">BDCR2A_00890</name>
</gene>
<protein>
    <submittedName>
        <fullName evidence="1">ATP-binding protein</fullName>
    </submittedName>
</protein>
<organism evidence="1 2">
    <name type="scientific">Borrelia duttonii CR2A</name>
    <dbReference type="NCBI Taxonomy" id="1432657"/>
    <lineage>
        <taxon>Bacteria</taxon>
        <taxon>Pseudomonadati</taxon>
        <taxon>Spirochaetota</taxon>
        <taxon>Spirochaetia</taxon>
        <taxon>Spirochaetales</taxon>
        <taxon>Borreliaceae</taxon>
        <taxon>Borrelia</taxon>
    </lineage>
</organism>
<comment type="caution">
    <text evidence="1">The sequence shown here is derived from an EMBL/GenBank/DDBJ whole genome shotgun (WGS) entry which is preliminary data.</text>
</comment>
<proteinExistence type="predicted"/>
<evidence type="ECO:0000313" key="1">
    <source>
        <dbReference type="EMBL" id="ETZ18917.1"/>
    </source>
</evidence>
<dbReference type="GO" id="GO:0005524">
    <property type="term" value="F:ATP binding"/>
    <property type="evidence" value="ECO:0007669"/>
    <property type="project" value="UniProtKB-KW"/>
</dbReference>
<dbReference type="AlphaFoldDB" id="W6TIJ6"/>